<dbReference type="GO" id="GO:0015833">
    <property type="term" value="P:peptide transport"/>
    <property type="evidence" value="ECO:0007669"/>
    <property type="project" value="TreeGrafter"/>
</dbReference>
<dbReference type="Proteomes" id="UP000033423">
    <property type="component" value="Unassembled WGS sequence"/>
</dbReference>
<keyword evidence="2" id="KW-0732">Signal</keyword>
<dbReference type="SUPFAM" id="SSF53850">
    <property type="entry name" value="Periplasmic binding protein-like II"/>
    <property type="match status" value="1"/>
</dbReference>
<dbReference type="EMBL" id="LACI01002044">
    <property type="protein sequence ID" value="KJU83099.1"/>
    <property type="molecule type" value="Genomic_DNA"/>
</dbReference>
<comment type="similarity">
    <text evidence="1">Belongs to the bacterial solute-binding protein 5 family.</text>
</comment>
<dbReference type="AlphaFoldDB" id="A0A0F3GM92"/>
<evidence type="ECO:0000313" key="4">
    <source>
        <dbReference type="Proteomes" id="UP000033423"/>
    </source>
</evidence>
<keyword evidence="4" id="KW-1185">Reference proteome</keyword>
<dbReference type="PATRIC" id="fig|29290.4.peg.6243"/>
<proteinExistence type="inferred from homology"/>
<feature type="non-terminal residue" evidence="3">
    <location>
        <position position="1"/>
    </location>
</feature>
<dbReference type="PANTHER" id="PTHR30290">
    <property type="entry name" value="PERIPLASMIC BINDING COMPONENT OF ABC TRANSPORTER"/>
    <property type="match status" value="1"/>
</dbReference>
<reference evidence="3 4" key="1">
    <citation type="submission" date="2015-02" db="EMBL/GenBank/DDBJ databases">
        <title>Single-cell genomics of uncultivated deep-branching MTB reveals a conserved set of magnetosome genes.</title>
        <authorList>
            <person name="Kolinko S."/>
            <person name="Richter M."/>
            <person name="Glockner F.O."/>
            <person name="Brachmann A."/>
            <person name="Schuler D."/>
        </authorList>
    </citation>
    <scope>NUCLEOTIDE SEQUENCE [LARGE SCALE GENOMIC DNA]</scope>
    <source>
        <strain evidence="3">TM-1</strain>
    </source>
</reference>
<dbReference type="PANTHER" id="PTHR30290:SF38">
    <property type="entry name" value="D,D-DIPEPTIDE-BINDING PERIPLASMIC PROTEIN DDPA-RELATED"/>
    <property type="match status" value="1"/>
</dbReference>
<comment type="caution">
    <text evidence="3">The sequence shown here is derived from an EMBL/GenBank/DDBJ whole genome shotgun (WGS) entry which is preliminary data.</text>
</comment>
<organism evidence="3 4">
    <name type="scientific">Candidatus Magnetobacterium bavaricum</name>
    <dbReference type="NCBI Taxonomy" id="29290"/>
    <lineage>
        <taxon>Bacteria</taxon>
        <taxon>Pseudomonadati</taxon>
        <taxon>Nitrospirota</taxon>
        <taxon>Thermodesulfovibrionia</taxon>
        <taxon>Thermodesulfovibrionales</taxon>
        <taxon>Candidatus Magnetobacteriaceae</taxon>
        <taxon>Candidatus Magnetobacterium</taxon>
    </lineage>
</organism>
<protein>
    <submittedName>
        <fullName evidence="3">Peptide-binding protein</fullName>
    </submittedName>
</protein>
<sequence>KAATIIQWRLKQVGIRVNIRILEWSTFINEFIDKRRFEAVLLGWAIGMDADQYDIWHSSKTKEKEFNFISYADPEVDRLLEEGRRTFDTEKRKKAYYRIQEILAEDVPYVFLYVPDALPIVHKRFKGIAPSPIGIGYNLPKWHVPKEQQKNKLQP</sequence>
<name>A0A0F3GM92_9BACT</name>
<dbReference type="Gene3D" id="3.40.190.10">
    <property type="entry name" value="Periplasmic binding protein-like II"/>
    <property type="match status" value="1"/>
</dbReference>
<gene>
    <name evidence="3" type="ORF">MBAV_004707</name>
</gene>
<evidence type="ECO:0000256" key="1">
    <source>
        <dbReference type="ARBA" id="ARBA00005695"/>
    </source>
</evidence>
<dbReference type="Gene3D" id="3.10.105.10">
    <property type="entry name" value="Dipeptide-binding Protein, Domain 3"/>
    <property type="match status" value="1"/>
</dbReference>
<evidence type="ECO:0000256" key="2">
    <source>
        <dbReference type="ARBA" id="ARBA00022729"/>
    </source>
</evidence>
<accession>A0A0F3GM92</accession>
<evidence type="ECO:0000313" key="3">
    <source>
        <dbReference type="EMBL" id="KJU83099.1"/>
    </source>
</evidence>
<dbReference type="GO" id="GO:1904680">
    <property type="term" value="F:peptide transmembrane transporter activity"/>
    <property type="evidence" value="ECO:0007669"/>
    <property type="project" value="TreeGrafter"/>
</dbReference>
<dbReference type="InterPro" id="IPR039424">
    <property type="entry name" value="SBP_5"/>
</dbReference>